<name>A0A2C6L1Z9_9FIRM</name>
<dbReference type="InterPro" id="IPR027417">
    <property type="entry name" value="P-loop_NTPase"/>
</dbReference>
<evidence type="ECO:0000256" key="2">
    <source>
        <dbReference type="ARBA" id="ARBA00022801"/>
    </source>
</evidence>
<dbReference type="OrthoDB" id="9815222at2"/>
<evidence type="ECO:0000313" key="7">
    <source>
        <dbReference type="EMBL" id="PHJ37611.1"/>
    </source>
</evidence>
<reference evidence="7 8" key="1">
    <citation type="submission" date="2013-09" db="EMBL/GenBank/DDBJ databases">
        <title>Biodegradation of hydrocarbons in the deep terrestrial subsurface : characterization of a microbial consortium composed of two Desulfotomaculum species originating from a deep geological formation.</title>
        <authorList>
            <person name="Aullo T."/>
            <person name="Berlendis S."/>
            <person name="Lascourreges J.-F."/>
            <person name="Dessort D."/>
            <person name="Saint-Laurent S."/>
            <person name="Schraauwers B."/>
            <person name="Mas J."/>
            <person name="Magot M."/>
            <person name="Ranchou-Peyruse A."/>
        </authorList>
    </citation>
    <scope>NUCLEOTIDE SEQUENCE [LARGE SCALE GENOMIC DNA]</scope>
    <source>
        <strain evidence="7 8">Bs107</strain>
    </source>
</reference>
<dbReference type="Gene3D" id="3.40.50.300">
    <property type="entry name" value="P-loop containing nucleotide triphosphate hydrolases"/>
    <property type="match status" value="2"/>
</dbReference>
<keyword evidence="2" id="KW-0378">Hydrolase</keyword>
<sequence length="1041" mass="118782">MKPERRSQLLLGVTRSKAKMYEYGVPEEHHIKIIRDPSRLFTLAIGLLGDHAARTNSEEVKEIYLKELQNHLQFSAHFFDAFLQSRLNADLKPYLLLLGAASYFLCDLPGSSSVLANRLGKDHYDLECLGLEDLLRWLLQRDFSTYFDESEGIYAEYINGISQWIVHYFENGNGEDTLFELTNHLRKAAYVSGTPRQLLFADVISAVVKKLYMNSGWYCLPRYTDLSVEQWQNALKKDTFVRELWPAQHLLGEHGVFRGKSAVIQMPTSAGKTKATEIIIRSAFLSERTSLAVIVAPFRSLCHEIRNSLIEAFQNESVNIDELSDVFQFDFEIEELLGRKQILIVTPEKLIYVLRHVPELAQNIGLLIYDEGHMFDNGTRGITYELLLTSLKSMVPKGIQTVLISAVISNAEAVGNWLNKEDFEVVSGTNLIPTYRTVAFASWLDQLGRLEFVTTEDPNNVEFFVPRIIEAQQLQLRIRERKQRLFPEKNDGQTIALYLGLKLVPNGSVAVFVGKKSTASSLCEKVVDAYNRGLAFAKPIDFSDQDEISRLYFLHECNLGAEATATQGASHGIFTHHGNIPQGIRLSVEHAMKEGLARFVICTSTLAQGVNLPIRYLIVTSIYHGTERIKVRDFHNLIGRAGRSGMHTEGSIIFADPFIFDKRNVWKERWRWWQVNELLNPDNSEPCASTLLSIFEPLYSDNYKNTIPMEPLSFVQYYIQDPSTVDTLPGRIASDFVEMGFTKEGLQRQITWKMNIISSIESYLMAHWDDTNMGLKEDEIAELAEGTLAYFLAEDEQRELIVELFKLLASHIAQRVPEVAKRKLFGKTLYGVWTSITIEDWVRQHIEELIACNSHDELLVTLWPILYDNIQNITFKKCDRPEVLINIASSWINGEPYYKLYEIIKDSGARLISKTRLRHFDLENVIDICDNALAYGGTLVLGAIVELVELIYPENNDNIISNLQELQKRLKYGLPYTSAIMFYELGFADRIIAMDLSLTVDVSPSPKNVIIRKVKQNVQAVRELLRKYPSYFNMVLNNILG</sequence>
<dbReference type="GO" id="GO:0016787">
    <property type="term" value="F:hydrolase activity"/>
    <property type="evidence" value="ECO:0007669"/>
    <property type="project" value="UniProtKB-KW"/>
</dbReference>
<dbReference type="GO" id="GO:0003676">
    <property type="term" value="F:nucleic acid binding"/>
    <property type="evidence" value="ECO:0007669"/>
    <property type="project" value="InterPro"/>
</dbReference>
<gene>
    <name evidence="7" type="ORF">P378_15570</name>
</gene>
<keyword evidence="8" id="KW-1185">Reference proteome</keyword>
<organism evidence="7 8">
    <name type="scientific">Desulforamulus profundi</name>
    <dbReference type="NCBI Taxonomy" id="1383067"/>
    <lineage>
        <taxon>Bacteria</taxon>
        <taxon>Bacillati</taxon>
        <taxon>Bacillota</taxon>
        <taxon>Clostridia</taxon>
        <taxon>Eubacteriales</taxon>
        <taxon>Peptococcaceae</taxon>
        <taxon>Desulforamulus</taxon>
    </lineage>
</organism>
<dbReference type="Pfam" id="PF00271">
    <property type="entry name" value="Helicase_C"/>
    <property type="match status" value="1"/>
</dbReference>
<evidence type="ECO:0000256" key="1">
    <source>
        <dbReference type="ARBA" id="ARBA00022741"/>
    </source>
</evidence>
<dbReference type="SUPFAM" id="SSF52540">
    <property type="entry name" value="P-loop containing nucleoside triphosphate hydrolases"/>
    <property type="match status" value="1"/>
</dbReference>
<keyword evidence="1" id="KW-0547">Nucleotide-binding</keyword>
<dbReference type="GO" id="GO:0005524">
    <property type="term" value="F:ATP binding"/>
    <property type="evidence" value="ECO:0007669"/>
    <property type="project" value="UniProtKB-KW"/>
</dbReference>
<dbReference type="PANTHER" id="PTHR47961:SF6">
    <property type="entry name" value="DNA-DIRECTED DNA POLYMERASE"/>
    <property type="match status" value="1"/>
</dbReference>
<dbReference type="SMART" id="SM00487">
    <property type="entry name" value="DEXDc"/>
    <property type="match status" value="1"/>
</dbReference>
<dbReference type="EMBL" id="AWQQ01000088">
    <property type="protein sequence ID" value="PHJ37611.1"/>
    <property type="molecule type" value="Genomic_DNA"/>
</dbReference>
<dbReference type="PANTHER" id="PTHR47961">
    <property type="entry name" value="DNA POLYMERASE THETA, PUTATIVE (AFU_ORTHOLOGUE AFUA_1G05260)-RELATED"/>
    <property type="match status" value="1"/>
</dbReference>
<evidence type="ECO:0000256" key="3">
    <source>
        <dbReference type="ARBA" id="ARBA00022806"/>
    </source>
</evidence>
<proteinExistence type="predicted"/>
<evidence type="ECO:0000259" key="5">
    <source>
        <dbReference type="PROSITE" id="PS51192"/>
    </source>
</evidence>
<keyword evidence="3 7" id="KW-0347">Helicase</keyword>
<dbReference type="PROSITE" id="PS51194">
    <property type="entry name" value="HELICASE_CTER"/>
    <property type="match status" value="1"/>
</dbReference>
<feature type="domain" description="Helicase C-terminal" evidence="6">
    <location>
        <begin position="522"/>
        <end position="695"/>
    </location>
</feature>
<dbReference type="GO" id="GO:0004386">
    <property type="term" value="F:helicase activity"/>
    <property type="evidence" value="ECO:0007669"/>
    <property type="project" value="UniProtKB-KW"/>
</dbReference>
<evidence type="ECO:0000313" key="8">
    <source>
        <dbReference type="Proteomes" id="UP000222564"/>
    </source>
</evidence>
<dbReference type="PROSITE" id="PS51192">
    <property type="entry name" value="HELICASE_ATP_BIND_1"/>
    <property type="match status" value="1"/>
</dbReference>
<dbReference type="RefSeq" id="WP_099083672.1">
    <property type="nucleotide sequence ID" value="NZ_AWQQ01000088.1"/>
</dbReference>
<comment type="caution">
    <text evidence="7">The sequence shown here is derived from an EMBL/GenBank/DDBJ whole genome shotgun (WGS) entry which is preliminary data.</text>
</comment>
<dbReference type="InterPro" id="IPR014001">
    <property type="entry name" value="Helicase_ATP-bd"/>
</dbReference>
<dbReference type="SMART" id="SM00490">
    <property type="entry name" value="HELICc"/>
    <property type="match status" value="1"/>
</dbReference>
<evidence type="ECO:0000259" key="6">
    <source>
        <dbReference type="PROSITE" id="PS51194"/>
    </source>
</evidence>
<protein>
    <submittedName>
        <fullName evidence="7">DEAD/DEAH box helicase</fullName>
    </submittedName>
</protein>
<dbReference type="Proteomes" id="UP000222564">
    <property type="component" value="Unassembled WGS sequence"/>
</dbReference>
<dbReference type="InterPro" id="IPR001650">
    <property type="entry name" value="Helicase_C-like"/>
</dbReference>
<dbReference type="InterPro" id="IPR011545">
    <property type="entry name" value="DEAD/DEAH_box_helicase_dom"/>
</dbReference>
<evidence type="ECO:0000256" key="4">
    <source>
        <dbReference type="ARBA" id="ARBA00022840"/>
    </source>
</evidence>
<keyword evidence="4" id="KW-0067">ATP-binding</keyword>
<dbReference type="AlphaFoldDB" id="A0A2C6L1Z9"/>
<dbReference type="InterPro" id="IPR050474">
    <property type="entry name" value="Hel308_SKI2-like"/>
</dbReference>
<feature type="domain" description="Helicase ATP-binding" evidence="5">
    <location>
        <begin position="253"/>
        <end position="426"/>
    </location>
</feature>
<dbReference type="Pfam" id="PF00270">
    <property type="entry name" value="DEAD"/>
    <property type="match status" value="1"/>
</dbReference>
<accession>A0A2C6L1Z9</accession>